<dbReference type="GO" id="GO:0015297">
    <property type="term" value="F:antiporter activity"/>
    <property type="evidence" value="ECO:0007669"/>
    <property type="project" value="UniProtKB-KW"/>
</dbReference>
<keyword evidence="5 8" id="KW-1133">Transmembrane helix</keyword>
<accession>A0A1G4VJZ1</accession>
<gene>
    <name evidence="10" type="ORF">SAMN02799620_01105</name>
</gene>
<dbReference type="InterPro" id="IPR006153">
    <property type="entry name" value="Cation/H_exchanger_TM"/>
</dbReference>
<feature type="transmembrane region" description="Helical" evidence="8">
    <location>
        <begin position="304"/>
        <end position="326"/>
    </location>
</feature>
<proteinExistence type="predicted"/>
<keyword evidence="2" id="KW-0813">Transport</keyword>
<feature type="transmembrane region" description="Helical" evidence="8">
    <location>
        <begin position="338"/>
        <end position="357"/>
    </location>
</feature>
<organism evidence="10 11">
    <name type="scientific">Mycolicibacterium fluoranthenivorans</name>
    <dbReference type="NCBI Taxonomy" id="258505"/>
    <lineage>
        <taxon>Bacteria</taxon>
        <taxon>Bacillati</taxon>
        <taxon>Actinomycetota</taxon>
        <taxon>Actinomycetes</taxon>
        <taxon>Mycobacteriales</taxon>
        <taxon>Mycobacteriaceae</taxon>
        <taxon>Mycolicibacterium</taxon>
    </lineage>
</organism>
<sequence length="398" mass="42033">MVWSVVGIGAALAVWALFARQLERWRITPAMVLVVVGAGVGVSTHHALAASLDTDVILPIIEVILAILLFGHATHVRGGFFGGMFGPAFRLIVIALPMSMGLSVLLGSWLLPGLSWAALLAVACVVVPIDFAPVASFLHDDRIPARVRNLLNVEEGYSDGVVAPILVFALAITGGQQAGAESLMHAVRDAVPHLLSAVVLGLAIGAVAAVAANAVDRRGFMTDRARRLILLCTPVLAYTLNVASHGNGFVAAFVCGIAFNGLRRYSDERREMELLDDVAFLLSAVLWFVFGAVAWYVLEEGVSIGLVVFCVLVVTVVRFVPVVLSLTGSGLSRSERRLVAVLAPRGAATIVLGLLAFNVLEDAAERAVLLSTILVVLGSVLLWGVLGPVLVGRYAKNE</sequence>
<dbReference type="EMBL" id="FMUB01000002">
    <property type="protein sequence ID" value="SCX07905.1"/>
    <property type="molecule type" value="Genomic_DNA"/>
</dbReference>
<dbReference type="GO" id="GO:0005886">
    <property type="term" value="C:plasma membrane"/>
    <property type="evidence" value="ECO:0007669"/>
    <property type="project" value="UniProtKB-SubCell"/>
</dbReference>
<keyword evidence="4 8" id="KW-0812">Transmembrane</keyword>
<evidence type="ECO:0000256" key="8">
    <source>
        <dbReference type="SAM" id="Phobius"/>
    </source>
</evidence>
<evidence type="ECO:0000313" key="10">
    <source>
        <dbReference type="EMBL" id="SCX07905.1"/>
    </source>
</evidence>
<feature type="transmembrane region" description="Helical" evidence="8">
    <location>
        <begin position="56"/>
        <end position="76"/>
    </location>
</feature>
<reference evidence="11" key="1">
    <citation type="submission" date="2016-10" db="EMBL/GenBank/DDBJ databases">
        <authorList>
            <person name="Varghese N."/>
            <person name="Submissions S."/>
        </authorList>
    </citation>
    <scope>NUCLEOTIDE SEQUENCE [LARGE SCALE GENOMIC DNA]</scope>
    <source>
        <strain evidence="11">UNC267MFSha1.1M11</strain>
    </source>
</reference>
<evidence type="ECO:0000313" key="11">
    <source>
        <dbReference type="Proteomes" id="UP000199707"/>
    </source>
</evidence>
<evidence type="ECO:0000256" key="6">
    <source>
        <dbReference type="ARBA" id="ARBA00023065"/>
    </source>
</evidence>
<feature type="transmembrane region" description="Helical" evidence="8">
    <location>
        <begin position="30"/>
        <end position="50"/>
    </location>
</feature>
<feature type="transmembrane region" description="Helical" evidence="8">
    <location>
        <begin position="6"/>
        <end position="23"/>
    </location>
</feature>
<keyword evidence="3" id="KW-0050">Antiport</keyword>
<feature type="transmembrane region" description="Helical" evidence="8">
    <location>
        <begin position="278"/>
        <end position="298"/>
    </location>
</feature>
<evidence type="ECO:0000256" key="4">
    <source>
        <dbReference type="ARBA" id="ARBA00022692"/>
    </source>
</evidence>
<dbReference type="PANTHER" id="PTHR32507">
    <property type="entry name" value="NA(+)/H(+) ANTIPORTER 1"/>
    <property type="match status" value="1"/>
</dbReference>
<evidence type="ECO:0000256" key="3">
    <source>
        <dbReference type="ARBA" id="ARBA00022449"/>
    </source>
</evidence>
<feature type="transmembrane region" description="Helical" evidence="8">
    <location>
        <begin position="88"/>
        <end position="110"/>
    </location>
</feature>
<evidence type="ECO:0000256" key="1">
    <source>
        <dbReference type="ARBA" id="ARBA00004651"/>
    </source>
</evidence>
<feature type="transmembrane region" description="Helical" evidence="8">
    <location>
        <begin position="369"/>
        <end position="391"/>
    </location>
</feature>
<dbReference type="RefSeq" id="WP_090354442.1">
    <property type="nucleotide sequence ID" value="NZ_FMUB01000002.1"/>
</dbReference>
<feature type="transmembrane region" description="Helical" evidence="8">
    <location>
        <begin position="116"/>
        <end position="135"/>
    </location>
</feature>
<evidence type="ECO:0000256" key="5">
    <source>
        <dbReference type="ARBA" id="ARBA00022989"/>
    </source>
</evidence>
<protein>
    <submittedName>
        <fullName evidence="10">Sodium/proton antiporter, CPA1 family</fullName>
    </submittedName>
</protein>
<name>A0A1G4VJZ1_9MYCO</name>
<comment type="subcellular location">
    <subcellularLocation>
        <location evidence="1">Cell membrane</location>
        <topology evidence="1">Multi-pass membrane protein</topology>
    </subcellularLocation>
</comment>
<evidence type="ECO:0000259" key="9">
    <source>
        <dbReference type="Pfam" id="PF00999"/>
    </source>
</evidence>
<dbReference type="STRING" id="1502745.SAMN02799620_01105"/>
<evidence type="ECO:0000256" key="7">
    <source>
        <dbReference type="ARBA" id="ARBA00023136"/>
    </source>
</evidence>
<dbReference type="AlphaFoldDB" id="A0A1G4VJZ1"/>
<dbReference type="GO" id="GO:1902600">
    <property type="term" value="P:proton transmembrane transport"/>
    <property type="evidence" value="ECO:0007669"/>
    <property type="project" value="InterPro"/>
</dbReference>
<feature type="transmembrane region" description="Helical" evidence="8">
    <location>
        <begin position="194"/>
        <end position="215"/>
    </location>
</feature>
<evidence type="ECO:0000256" key="2">
    <source>
        <dbReference type="ARBA" id="ARBA00022448"/>
    </source>
</evidence>
<dbReference type="Pfam" id="PF00999">
    <property type="entry name" value="Na_H_Exchanger"/>
    <property type="match status" value="1"/>
</dbReference>
<dbReference type="PANTHER" id="PTHR32507:SF8">
    <property type="entry name" value="CNH1P"/>
    <property type="match status" value="1"/>
</dbReference>
<keyword evidence="7 8" id="KW-0472">Membrane</keyword>
<keyword evidence="6" id="KW-0406">Ion transport</keyword>
<dbReference type="Proteomes" id="UP000199707">
    <property type="component" value="Unassembled WGS sequence"/>
</dbReference>
<feature type="domain" description="Cation/H+ exchanger transmembrane" evidence="9">
    <location>
        <begin position="17"/>
        <end position="386"/>
    </location>
</feature>